<dbReference type="Pfam" id="PF01890">
    <property type="entry name" value="CbiG_C"/>
    <property type="match status" value="1"/>
</dbReference>
<evidence type="ECO:0000313" key="2">
    <source>
        <dbReference type="EMBL" id="KAA0023272.1"/>
    </source>
</evidence>
<dbReference type="InterPro" id="IPR002750">
    <property type="entry name" value="CobE/GbiG_C"/>
</dbReference>
<dbReference type="PANTHER" id="PTHR37477">
    <property type="entry name" value="COBALT-PRECORRIN-5A HYDROLASE"/>
    <property type="match status" value="1"/>
</dbReference>
<dbReference type="SUPFAM" id="SSF159664">
    <property type="entry name" value="CobE/GbiG C-terminal domain-like"/>
    <property type="match status" value="1"/>
</dbReference>
<dbReference type="PANTHER" id="PTHR37477:SF1">
    <property type="entry name" value="COBALT-PRECORRIN-5A HYDROLASE"/>
    <property type="match status" value="1"/>
</dbReference>
<dbReference type="RefSeq" id="WP_149429616.1">
    <property type="nucleotide sequence ID" value="NZ_VLNY01000003.1"/>
</dbReference>
<dbReference type="AlphaFoldDB" id="A0A5A7SDK8"/>
<dbReference type="GO" id="GO:0009236">
    <property type="term" value="P:cobalamin biosynthetic process"/>
    <property type="evidence" value="ECO:0007669"/>
    <property type="project" value="InterPro"/>
</dbReference>
<organism evidence="2 3">
    <name type="scientific">Antrihabitans cavernicola</name>
    <dbReference type="NCBI Taxonomy" id="2495913"/>
    <lineage>
        <taxon>Bacteria</taxon>
        <taxon>Bacillati</taxon>
        <taxon>Actinomycetota</taxon>
        <taxon>Actinomycetes</taxon>
        <taxon>Mycobacteriales</taxon>
        <taxon>Nocardiaceae</taxon>
        <taxon>Antrihabitans</taxon>
    </lineage>
</organism>
<evidence type="ECO:0000259" key="1">
    <source>
        <dbReference type="Pfam" id="PF01890"/>
    </source>
</evidence>
<feature type="domain" description="CobE/GbiG C-terminal" evidence="1">
    <location>
        <begin position="4"/>
        <end position="116"/>
    </location>
</feature>
<protein>
    <submittedName>
        <fullName evidence="2">Cobalamin biosynthesis protein</fullName>
    </submittedName>
</protein>
<dbReference type="InterPro" id="IPR036518">
    <property type="entry name" value="CobE/GbiG_C_sf"/>
</dbReference>
<proteinExistence type="predicted"/>
<dbReference type="Gene3D" id="3.30.420.180">
    <property type="entry name" value="CobE/GbiG C-terminal domain"/>
    <property type="match status" value="1"/>
</dbReference>
<name>A0A5A7SDK8_9NOCA</name>
<evidence type="ECO:0000313" key="3">
    <source>
        <dbReference type="Proteomes" id="UP000322244"/>
    </source>
</evidence>
<reference evidence="2 3" key="1">
    <citation type="submission" date="2019-07" db="EMBL/GenBank/DDBJ databases">
        <title>Rhodococcus cavernicolus sp. nov., isolated from a cave.</title>
        <authorList>
            <person name="Lee S.D."/>
        </authorList>
    </citation>
    <scope>NUCLEOTIDE SEQUENCE [LARGE SCALE GENOMIC DNA]</scope>
    <source>
        <strain evidence="2 3">C1-24</strain>
    </source>
</reference>
<comment type="caution">
    <text evidence="2">The sequence shown here is derived from an EMBL/GenBank/DDBJ whole genome shotgun (WGS) entry which is preliminary data.</text>
</comment>
<dbReference type="Proteomes" id="UP000322244">
    <property type="component" value="Unassembled WGS sequence"/>
</dbReference>
<accession>A0A5A7SDK8</accession>
<sequence length="123" mass="12265">MDGLIVGIGLQSGATADDILAALSEVFGKASVDVLATVDVRAKDVGLHCAASSLGVRIDTFTAADLAEVHVPNPGTASRDRLGTPSVAEAAAILASGGAALVQQKRVVNGIVLAAARAQRPVP</sequence>
<dbReference type="EMBL" id="VLNY01000003">
    <property type="protein sequence ID" value="KAA0023272.1"/>
    <property type="molecule type" value="Genomic_DNA"/>
</dbReference>
<dbReference type="OrthoDB" id="5198016at2"/>
<gene>
    <name evidence="2" type="ORF">FOY51_07555</name>
</gene>
<dbReference type="InterPro" id="IPR052553">
    <property type="entry name" value="CbiG_hydrolase"/>
</dbReference>
<keyword evidence="3" id="KW-1185">Reference proteome</keyword>